<dbReference type="Proteomes" id="UP000075903">
    <property type="component" value="Unassembled WGS sequence"/>
</dbReference>
<sequence length="111" mass="12643">MNYPATVVREFPSLRFSDLSRSRDSRSSRRSRKFDAELPRTRPKFSGGKAVRRFISRLLRSTLRDRPPPLASELLLNVSEPLPSSDRPISTASALRLFARSMPDTNRSDLP</sequence>
<feature type="compositionally biased region" description="Basic and acidic residues" evidence="1">
    <location>
        <begin position="19"/>
        <end position="40"/>
    </location>
</feature>
<evidence type="ECO:0000313" key="3">
    <source>
        <dbReference type="Proteomes" id="UP000075903"/>
    </source>
</evidence>
<reference evidence="2" key="1">
    <citation type="submission" date="2020-05" db="UniProtKB">
        <authorList>
            <consortium name="EnsemblMetazoa"/>
        </authorList>
    </citation>
    <scope>IDENTIFICATION</scope>
    <source>
        <strain evidence="2">MAF</strain>
    </source>
</reference>
<protein>
    <submittedName>
        <fullName evidence="2">Uncharacterized protein</fullName>
    </submittedName>
</protein>
<evidence type="ECO:0000313" key="2">
    <source>
        <dbReference type="EnsemblMetazoa" id="AMEM003885-PA"/>
    </source>
</evidence>
<dbReference type="VEuPathDB" id="VectorBase:AMEM003885"/>
<proteinExistence type="predicted"/>
<organism evidence="2 3">
    <name type="scientific">Anopheles merus</name>
    <name type="common">Mosquito</name>
    <dbReference type="NCBI Taxonomy" id="30066"/>
    <lineage>
        <taxon>Eukaryota</taxon>
        <taxon>Metazoa</taxon>
        <taxon>Ecdysozoa</taxon>
        <taxon>Arthropoda</taxon>
        <taxon>Hexapoda</taxon>
        <taxon>Insecta</taxon>
        <taxon>Pterygota</taxon>
        <taxon>Neoptera</taxon>
        <taxon>Endopterygota</taxon>
        <taxon>Diptera</taxon>
        <taxon>Nematocera</taxon>
        <taxon>Culicoidea</taxon>
        <taxon>Culicidae</taxon>
        <taxon>Anophelinae</taxon>
        <taxon>Anopheles</taxon>
    </lineage>
</organism>
<dbReference type="AlphaFoldDB" id="A0A182UUI7"/>
<keyword evidence="3" id="KW-1185">Reference proteome</keyword>
<accession>A0A182UUI7</accession>
<name>A0A182UUI7_ANOME</name>
<feature type="region of interest" description="Disordered" evidence="1">
    <location>
        <begin position="19"/>
        <end position="45"/>
    </location>
</feature>
<dbReference type="EnsemblMetazoa" id="AMEM003885-RA">
    <property type="protein sequence ID" value="AMEM003885-PA"/>
    <property type="gene ID" value="AMEM003885"/>
</dbReference>
<evidence type="ECO:0000256" key="1">
    <source>
        <dbReference type="SAM" id="MobiDB-lite"/>
    </source>
</evidence>